<dbReference type="AlphaFoldDB" id="A0A518IZ00"/>
<dbReference type="InterPro" id="IPR036514">
    <property type="entry name" value="SGNH_hydro_sf"/>
</dbReference>
<keyword evidence="1" id="KW-0732">Signal</keyword>
<evidence type="ECO:0000313" key="3">
    <source>
        <dbReference type="EMBL" id="QDV58316.1"/>
    </source>
</evidence>
<accession>A0A518IZ00</accession>
<dbReference type="Gene3D" id="3.40.50.1110">
    <property type="entry name" value="SGNH hydrolase"/>
    <property type="match status" value="1"/>
</dbReference>
<keyword evidence="4" id="KW-1185">Reference proteome</keyword>
<protein>
    <recommendedName>
        <fullName evidence="2">SGNH hydrolase-type esterase domain-containing protein</fullName>
    </recommendedName>
</protein>
<evidence type="ECO:0000256" key="1">
    <source>
        <dbReference type="SAM" id="SignalP"/>
    </source>
</evidence>
<dbReference type="PANTHER" id="PTHR34407">
    <property type="entry name" value="EXPRESSED PROTEIN"/>
    <property type="match status" value="1"/>
</dbReference>
<dbReference type="PANTHER" id="PTHR34407:SF1">
    <property type="entry name" value="SGNH HYDROLASE-TYPE ESTERASE DOMAIN-CONTAINING PROTEIN"/>
    <property type="match status" value="1"/>
</dbReference>
<dbReference type="RefSeq" id="WP_232529772.1">
    <property type="nucleotide sequence ID" value="NZ_CP036318.1"/>
</dbReference>
<dbReference type="Gene3D" id="2.60.120.260">
    <property type="entry name" value="Galactose-binding domain-like"/>
    <property type="match status" value="1"/>
</dbReference>
<dbReference type="Proteomes" id="UP000316770">
    <property type="component" value="Chromosome"/>
</dbReference>
<organism evidence="3 4">
    <name type="scientific">Rosistilla oblonga</name>
    <dbReference type="NCBI Taxonomy" id="2527990"/>
    <lineage>
        <taxon>Bacteria</taxon>
        <taxon>Pseudomonadati</taxon>
        <taxon>Planctomycetota</taxon>
        <taxon>Planctomycetia</taxon>
        <taxon>Pirellulales</taxon>
        <taxon>Pirellulaceae</taxon>
        <taxon>Rosistilla</taxon>
    </lineage>
</organism>
<evidence type="ECO:0000313" key="4">
    <source>
        <dbReference type="Proteomes" id="UP000316770"/>
    </source>
</evidence>
<dbReference type="Pfam" id="PF13472">
    <property type="entry name" value="Lipase_GDSL_2"/>
    <property type="match status" value="1"/>
</dbReference>
<proteinExistence type="predicted"/>
<feature type="chain" id="PRO_5021720087" description="SGNH hydrolase-type esterase domain-containing protein" evidence="1">
    <location>
        <begin position="32"/>
        <end position="438"/>
    </location>
</feature>
<feature type="signal peptide" evidence="1">
    <location>
        <begin position="1"/>
        <end position="31"/>
    </location>
</feature>
<reference evidence="3 4" key="1">
    <citation type="submission" date="2019-02" db="EMBL/GenBank/DDBJ databases">
        <title>Deep-cultivation of Planctomycetes and their phenomic and genomic characterization uncovers novel biology.</title>
        <authorList>
            <person name="Wiegand S."/>
            <person name="Jogler M."/>
            <person name="Boedeker C."/>
            <person name="Pinto D."/>
            <person name="Vollmers J."/>
            <person name="Rivas-Marin E."/>
            <person name="Kohn T."/>
            <person name="Peeters S.H."/>
            <person name="Heuer A."/>
            <person name="Rast P."/>
            <person name="Oberbeckmann S."/>
            <person name="Bunk B."/>
            <person name="Jeske O."/>
            <person name="Meyerdierks A."/>
            <person name="Storesund J.E."/>
            <person name="Kallscheuer N."/>
            <person name="Luecker S."/>
            <person name="Lage O.M."/>
            <person name="Pohl T."/>
            <person name="Merkel B.J."/>
            <person name="Hornburger P."/>
            <person name="Mueller R.-W."/>
            <person name="Bruemmer F."/>
            <person name="Labrenz M."/>
            <person name="Spormann A.M."/>
            <person name="Op den Camp H."/>
            <person name="Overmann J."/>
            <person name="Amann R."/>
            <person name="Jetten M.S.M."/>
            <person name="Mascher T."/>
            <person name="Medema M.H."/>
            <person name="Devos D.P."/>
            <person name="Kaster A.-K."/>
            <person name="Ovreas L."/>
            <person name="Rohde M."/>
            <person name="Galperin M.Y."/>
            <person name="Jogler C."/>
        </authorList>
    </citation>
    <scope>NUCLEOTIDE SEQUENCE [LARGE SCALE GENOMIC DNA]</scope>
    <source>
        <strain evidence="3 4">Mal33</strain>
    </source>
</reference>
<dbReference type="GO" id="GO:0016788">
    <property type="term" value="F:hydrolase activity, acting on ester bonds"/>
    <property type="evidence" value="ECO:0007669"/>
    <property type="project" value="UniProtKB-ARBA"/>
</dbReference>
<name>A0A518IZ00_9BACT</name>
<feature type="domain" description="SGNH hydrolase-type esterase" evidence="2">
    <location>
        <begin position="69"/>
        <end position="245"/>
    </location>
</feature>
<gene>
    <name evidence="3" type="ORF">Mal33_43340</name>
</gene>
<dbReference type="SUPFAM" id="SSF52266">
    <property type="entry name" value="SGNH hydrolase"/>
    <property type="match status" value="1"/>
</dbReference>
<sequence length="438" mass="47917" precursor="true">MTNRNLKTCWRGIAALAICAATMMPQIPAIAADAPEYAPVAAELVRPRGGMGNVLEKLRAGEPVKIAYLGGSITAAAGWRVKTREWFSEQFPQAKVEEIHAAIGGTGSDLGVFRVGRDALQHKPDLMFVEFAVNDGGAAPEQIWKAMEGIVRQTWAANPRTDICFVYTFRTGYENDLGKGMCPRAASAMEMLADHYQVPSINVALKIVELQQAGKLIYKSDQPTEAGIVRFSSDGVHPLDDGHQIYTDVIADAVEQIGKASTPVDHGTKLDKPFVEDHWQAAKMVPLTAEMLSPQWQQLPADSTLAKRFGNRMGTIWEATQPGSKLTFKFRGSIAKLYDLLGPDGGQVLISVDGKPRPKPVPRFDSYCTYHRIATLSVANGLDPNEVHTVTVEVDSQQPDRQSVAFRLKDPETELKQPKYQGTNVRVGQILVLGDVIP</sequence>
<dbReference type="EMBL" id="CP036318">
    <property type="protein sequence ID" value="QDV58316.1"/>
    <property type="molecule type" value="Genomic_DNA"/>
</dbReference>
<dbReference type="CDD" id="cd00229">
    <property type="entry name" value="SGNH_hydrolase"/>
    <property type="match status" value="1"/>
</dbReference>
<evidence type="ECO:0000259" key="2">
    <source>
        <dbReference type="Pfam" id="PF13472"/>
    </source>
</evidence>
<dbReference type="InterPro" id="IPR013830">
    <property type="entry name" value="SGNH_hydro"/>
</dbReference>